<dbReference type="InterPro" id="IPR050509">
    <property type="entry name" value="CoA-transferase_III"/>
</dbReference>
<protein>
    <submittedName>
        <fullName evidence="3">Uncharacterized protein</fullName>
    </submittedName>
</protein>
<sequence length="504" mass="55262">MLPVFLQILWSLRNDQQIPLVTVPARHACAEFKSERLYILNGKAGPSTFGTIGGLHKTRDGYIRMHDGFPNHRENALKILGLKVGATREDVSRKMLEWKSLDLETKAIEEGAVMAALRSFEEWDALPQSEALSEFKDVLWITSISLPDLPDTDVDVSRGKRTIQLNIKQAVDKAKLLELVRTADVFIQSYRPGSLAAQGLSNEELLALNPRLVIASLNAYGPDGPWSQRRGFDSLVQTCSGINVADAERYGDDEAARVLPCQALDHGSGYLLATGVMAALYKQATEGGSYEVKVSLAGVMRYLRSLGQYEGKAGFDREDFKRPEDVSEYLETRQTDLGEMQAVRHAARIHGLDVGWEHMPKPLGSDEAPKWEEDIKKCYTHNGTYSSAGCSTDTSNVPAVNGAVFDISRFADADSPGLIASGQALYTKLTSRFTSEEKKIAALVSVVYGLVIVGLLAMLVWLLQGTILHRAKESANIDSTNSITCVLGERDKVARETVGVEGVD</sequence>
<organism evidence="3 4">
    <name type="scientific">Didymella heteroderae</name>
    <dbReference type="NCBI Taxonomy" id="1769908"/>
    <lineage>
        <taxon>Eukaryota</taxon>
        <taxon>Fungi</taxon>
        <taxon>Dikarya</taxon>
        <taxon>Ascomycota</taxon>
        <taxon>Pezizomycotina</taxon>
        <taxon>Dothideomycetes</taxon>
        <taxon>Pleosporomycetidae</taxon>
        <taxon>Pleosporales</taxon>
        <taxon>Pleosporineae</taxon>
        <taxon>Didymellaceae</taxon>
        <taxon>Didymella</taxon>
    </lineage>
</organism>
<dbReference type="Gene3D" id="3.40.50.10540">
    <property type="entry name" value="Crotonobetainyl-coa:carnitine coa-transferase, domain 1"/>
    <property type="match status" value="1"/>
</dbReference>
<reference evidence="3" key="1">
    <citation type="submission" date="2019-04" db="EMBL/GenBank/DDBJ databases">
        <title>Sequencing of skin fungus with MAO and IRED activity.</title>
        <authorList>
            <person name="Marsaioli A.J."/>
            <person name="Bonatto J.M.C."/>
            <person name="Reis Junior O."/>
        </authorList>
    </citation>
    <scope>NUCLEOTIDE SEQUENCE</scope>
    <source>
        <strain evidence="3">28M1</strain>
    </source>
</reference>
<keyword evidence="4" id="KW-1185">Reference proteome</keyword>
<dbReference type="Proteomes" id="UP000758155">
    <property type="component" value="Unassembled WGS sequence"/>
</dbReference>
<evidence type="ECO:0000256" key="2">
    <source>
        <dbReference type="SAM" id="Phobius"/>
    </source>
</evidence>
<keyword evidence="2" id="KW-1133">Transmembrane helix</keyword>
<evidence type="ECO:0000256" key="1">
    <source>
        <dbReference type="ARBA" id="ARBA00008383"/>
    </source>
</evidence>
<dbReference type="GO" id="GO:0003824">
    <property type="term" value="F:catalytic activity"/>
    <property type="evidence" value="ECO:0007669"/>
    <property type="project" value="InterPro"/>
</dbReference>
<name>A0A9P5BZK9_9PLEO</name>
<comment type="similarity">
    <text evidence="1">Belongs to the CoA-transferase III family.</text>
</comment>
<dbReference type="AlphaFoldDB" id="A0A9P5BZK9"/>
<evidence type="ECO:0000313" key="3">
    <source>
        <dbReference type="EMBL" id="KAF3037520.1"/>
    </source>
</evidence>
<proteinExistence type="inferred from homology"/>
<dbReference type="EMBL" id="SWKV01000042">
    <property type="protein sequence ID" value="KAF3037520.1"/>
    <property type="molecule type" value="Genomic_DNA"/>
</dbReference>
<gene>
    <name evidence="3" type="ORF">E8E12_007370</name>
</gene>
<dbReference type="PANTHER" id="PTHR48228:SF4">
    <property type="entry name" value="BLR3030 PROTEIN"/>
    <property type="match status" value="1"/>
</dbReference>
<dbReference type="InterPro" id="IPR023606">
    <property type="entry name" value="CoA-Trfase_III_dom_1_sf"/>
</dbReference>
<comment type="caution">
    <text evidence="3">The sequence shown here is derived from an EMBL/GenBank/DDBJ whole genome shotgun (WGS) entry which is preliminary data.</text>
</comment>
<dbReference type="InterPro" id="IPR003673">
    <property type="entry name" value="CoA-Trfase_fam_III"/>
</dbReference>
<accession>A0A9P5BZK9</accession>
<evidence type="ECO:0000313" key="4">
    <source>
        <dbReference type="Proteomes" id="UP000758155"/>
    </source>
</evidence>
<dbReference type="PANTHER" id="PTHR48228">
    <property type="entry name" value="SUCCINYL-COA--D-CITRAMALATE COA-TRANSFERASE"/>
    <property type="match status" value="1"/>
</dbReference>
<feature type="transmembrane region" description="Helical" evidence="2">
    <location>
        <begin position="440"/>
        <end position="463"/>
    </location>
</feature>
<dbReference type="Pfam" id="PF02515">
    <property type="entry name" value="CoA_transf_3"/>
    <property type="match status" value="1"/>
</dbReference>
<keyword evidence="2" id="KW-0812">Transmembrane</keyword>
<dbReference type="SUPFAM" id="SSF89796">
    <property type="entry name" value="CoA-transferase family III (CaiB/BaiF)"/>
    <property type="match status" value="2"/>
</dbReference>
<dbReference type="OrthoDB" id="5863171at2759"/>
<keyword evidence="2" id="KW-0472">Membrane</keyword>